<keyword evidence="2" id="KW-1185">Reference proteome</keyword>
<proteinExistence type="predicted"/>
<comment type="caution">
    <text evidence="1">The sequence shown here is derived from an EMBL/GenBank/DDBJ whole genome shotgun (WGS) entry which is preliminary data.</text>
</comment>
<dbReference type="EMBL" id="JAIVGD010000011">
    <property type="protein sequence ID" value="KAH0769536.1"/>
    <property type="molecule type" value="Genomic_DNA"/>
</dbReference>
<sequence length="93" mass="10200">MSFGPFKILAKLKRKLGSHIAFVTLHVVQTEVGPVLSEPEVVLDRRLIQKHEKATTQLLINGLVLLIRIVLGRTIPLSGNSSLTSILEYKAGS</sequence>
<protein>
    <submittedName>
        <fullName evidence="1">Uncharacterized protein</fullName>
    </submittedName>
</protein>
<name>A0ABQ7VLX7_SOLTU</name>
<evidence type="ECO:0000313" key="2">
    <source>
        <dbReference type="Proteomes" id="UP000826656"/>
    </source>
</evidence>
<dbReference type="Proteomes" id="UP000826656">
    <property type="component" value="Unassembled WGS sequence"/>
</dbReference>
<organism evidence="1 2">
    <name type="scientific">Solanum tuberosum</name>
    <name type="common">Potato</name>
    <dbReference type="NCBI Taxonomy" id="4113"/>
    <lineage>
        <taxon>Eukaryota</taxon>
        <taxon>Viridiplantae</taxon>
        <taxon>Streptophyta</taxon>
        <taxon>Embryophyta</taxon>
        <taxon>Tracheophyta</taxon>
        <taxon>Spermatophyta</taxon>
        <taxon>Magnoliopsida</taxon>
        <taxon>eudicotyledons</taxon>
        <taxon>Gunneridae</taxon>
        <taxon>Pentapetalae</taxon>
        <taxon>asterids</taxon>
        <taxon>lamiids</taxon>
        <taxon>Solanales</taxon>
        <taxon>Solanaceae</taxon>
        <taxon>Solanoideae</taxon>
        <taxon>Solaneae</taxon>
        <taxon>Solanum</taxon>
    </lineage>
</organism>
<evidence type="ECO:0000313" key="1">
    <source>
        <dbReference type="EMBL" id="KAH0769536.1"/>
    </source>
</evidence>
<accession>A0ABQ7VLX7</accession>
<reference evidence="1 2" key="1">
    <citation type="journal article" date="2021" name="bioRxiv">
        <title>Chromosome-scale and haplotype-resolved genome assembly of a tetraploid potato cultivar.</title>
        <authorList>
            <person name="Sun H."/>
            <person name="Jiao W.-B."/>
            <person name="Krause K."/>
            <person name="Campoy J.A."/>
            <person name="Goel M."/>
            <person name="Folz-Donahue K."/>
            <person name="Kukat C."/>
            <person name="Huettel B."/>
            <person name="Schneeberger K."/>
        </authorList>
    </citation>
    <scope>NUCLEOTIDE SEQUENCE [LARGE SCALE GENOMIC DNA]</scope>
    <source>
        <strain evidence="1">SolTubOtavaFocal</strain>
        <tissue evidence="1">Leaves</tissue>
    </source>
</reference>
<gene>
    <name evidence="1" type="ORF">KY290_013517</name>
</gene>